<evidence type="ECO:0000256" key="1">
    <source>
        <dbReference type="SAM" id="MobiDB-lite"/>
    </source>
</evidence>
<name>A0A7J8LC61_9ROSI</name>
<proteinExistence type="predicted"/>
<evidence type="ECO:0000313" key="2">
    <source>
        <dbReference type="EMBL" id="MBA0550018.1"/>
    </source>
</evidence>
<organism evidence="2 3">
    <name type="scientific">Gossypium lobatum</name>
    <dbReference type="NCBI Taxonomy" id="34289"/>
    <lineage>
        <taxon>Eukaryota</taxon>
        <taxon>Viridiplantae</taxon>
        <taxon>Streptophyta</taxon>
        <taxon>Embryophyta</taxon>
        <taxon>Tracheophyta</taxon>
        <taxon>Spermatophyta</taxon>
        <taxon>Magnoliopsida</taxon>
        <taxon>eudicotyledons</taxon>
        <taxon>Gunneridae</taxon>
        <taxon>Pentapetalae</taxon>
        <taxon>rosids</taxon>
        <taxon>malvids</taxon>
        <taxon>Malvales</taxon>
        <taxon>Malvaceae</taxon>
        <taxon>Malvoideae</taxon>
        <taxon>Gossypium</taxon>
    </lineage>
</organism>
<reference evidence="2 3" key="1">
    <citation type="journal article" date="2019" name="Genome Biol. Evol.">
        <title>Insights into the evolution of the New World diploid cottons (Gossypium, subgenus Houzingenia) based on genome sequencing.</title>
        <authorList>
            <person name="Grover C.E."/>
            <person name="Arick M.A. 2nd"/>
            <person name="Thrash A."/>
            <person name="Conover J.L."/>
            <person name="Sanders W.S."/>
            <person name="Peterson D.G."/>
            <person name="Frelichowski J.E."/>
            <person name="Scheffler J.A."/>
            <person name="Scheffler B.E."/>
            <person name="Wendel J.F."/>
        </authorList>
    </citation>
    <scope>NUCLEOTIDE SEQUENCE [LARGE SCALE GENOMIC DNA]</scope>
    <source>
        <strain evidence="2">157</strain>
        <tissue evidence="2">Leaf</tissue>
    </source>
</reference>
<comment type="caution">
    <text evidence="2">The sequence shown here is derived from an EMBL/GenBank/DDBJ whole genome shotgun (WGS) entry which is preliminary data.</text>
</comment>
<keyword evidence="3" id="KW-1185">Reference proteome</keyword>
<gene>
    <name evidence="2" type="ORF">Golob_021002</name>
</gene>
<sequence length="170" mass="18566">MEATFLAKRALFNIPKFLSQGPPPIQSARRLTRACLSSAFEPEAEGSSADDAPRDSMYETKHPSFVTGEGRPPGSATSFAADTAKDGIKKAVGMAENVGDTAKKTLDGAWRAARDGAQGIKERVVNQNDEDDEDDDEIEEDVAVDEIRKVDQLLDTQEYRSIEESKKMEA</sequence>
<feature type="region of interest" description="Disordered" evidence="1">
    <location>
        <begin position="39"/>
        <end position="80"/>
    </location>
</feature>
<protein>
    <submittedName>
        <fullName evidence="2">Uncharacterized protein</fullName>
    </submittedName>
</protein>
<feature type="compositionally biased region" description="Acidic residues" evidence="1">
    <location>
        <begin position="128"/>
        <end position="144"/>
    </location>
</feature>
<feature type="compositionally biased region" description="Basic and acidic residues" evidence="1">
    <location>
        <begin position="51"/>
        <end position="62"/>
    </location>
</feature>
<evidence type="ECO:0000313" key="3">
    <source>
        <dbReference type="Proteomes" id="UP000593572"/>
    </source>
</evidence>
<dbReference type="EMBL" id="JABEZX010000002">
    <property type="protein sequence ID" value="MBA0550018.1"/>
    <property type="molecule type" value="Genomic_DNA"/>
</dbReference>
<feature type="region of interest" description="Disordered" evidence="1">
    <location>
        <begin position="120"/>
        <end position="144"/>
    </location>
</feature>
<accession>A0A7J8LC61</accession>
<dbReference type="AlphaFoldDB" id="A0A7J8LC61"/>
<dbReference type="Proteomes" id="UP000593572">
    <property type="component" value="Unassembled WGS sequence"/>
</dbReference>